<evidence type="ECO:0000256" key="7">
    <source>
        <dbReference type="ARBA" id="ARBA00023136"/>
    </source>
</evidence>
<feature type="domain" description="Vitamin K epoxide reductase" evidence="11">
    <location>
        <begin position="5"/>
        <end position="137"/>
    </location>
</feature>
<evidence type="ECO:0000256" key="10">
    <source>
        <dbReference type="SAM" id="Phobius"/>
    </source>
</evidence>
<dbReference type="GO" id="GO:0016020">
    <property type="term" value="C:membrane"/>
    <property type="evidence" value="ECO:0007669"/>
    <property type="project" value="UniProtKB-SubCell"/>
</dbReference>
<keyword evidence="5 10" id="KW-1133">Transmembrane helix</keyword>
<accession>A0A1F4UP51</accession>
<gene>
    <name evidence="12" type="ORF">A2713_01095</name>
</gene>
<feature type="transmembrane region" description="Helical" evidence="10">
    <location>
        <begin position="112"/>
        <end position="137"/>
    </location>
</feature>
<keyword evidence="7 10" id="KW-0472">Membrane</keyword>
<dbReference type="Pfam" id="PF07884">
    <property type="entry name" value="VKOR"/>
    <property type="match status" value="1"/>
</dbReference>
<comment type="similarity">
    <text evidence="2">Belongs to the VKOR family.</text>
</comment>
<dbReference type="InterPro" id="IPR012932">
    <property type="entry name" value="VKOR"/>
</dbReference>
<evidence type="ECO:0000259" key="11">
    <source>
        <dbReference type="SMART" id="SM00756"/>
    </source>
</evidence>
<dbReference type="Gene3D" id="1.20.1440.130">
    <property type="entry name" value="VKOR domain"/>
    <property type="match status" value="1"/>
</dbReference>
<evidence type="ECO:0000256" key="4">
    <source>
        <dbReference type="ARBA" id="ARBA00022719"/>
    </source>
</evidence>
<feature type="transmembrane region" description="Helical" evidence="10">
    <location>
        <begin position="56"/>
        <end position="79"/>
    </location>
</feature>
<sequence>MDKKIKWILAAFIVFGFIGFLDAAYLTIEHYNQGILPCYIFEGCDKVTTSKYSEVFGLPVAMFGAIYYLLIVLTAIFYFDAKNKTALNILKIFPSAGFLASIWFVYVQLFVIEAICFYCMISAVTSTALFILSLFLIKFTKNAKQK</sequence>
<comment type="subcellular location">
    <subcellularLocation>
        <location evidence="1">Membrane</location>
        <topology evidence="1">Multi-pass membrane protein</topology>
    </subcellularLocation>
</comment>
<dbReference type="GO" id="GO:0048038">
    <property type="term" value="F:quinone binding"/>
    <property type="evidence" value="ECO:0007669"/>
    <property type="project" value="UniProtKB-KW"/>
</dbReference>
<feature type="transmembrane region" description="Helical" evidence="10">
    <location>
        <begin position="7"/>
        <end position="28"/>
    </location>
</feature>
<proteinExistence type="inferred from homology"/>
<evidence type="ECO:0000256" key="6">
    <source>
        <dbReference type="ARBA" id="ARBA00023002"/>
    </source>
</evidence>
<keyword evidence="4" id="KW-0874">Quinone</keyword>
<dbReference type="Proteomes" id="UP000176444">
    <property type="component" value="Unassembled WGS sequence"/>
</dbReference>
<dbReference type="GO" id="GO:0016491">
    <property type="term" value="F:oxidoreductase activity"/>
    <property type="evidence" value="ECO:0007669"/>
    <property type="project" value="UniProtKB-KW"/>
</dbReference>
<keyword evidence="8" id="KW-1015">Disulfide bond</keyword>
<evidence type="ECO:0000256" key="8">
    <source>
        <dbReference type="ARBA" id="ARBA00023157"/>
    </source>
</evidence>
<dbReference type="InterPro" id="IPR038354">
    <property type="entry name" value="VKOR_sf"/>
</dbReference>
<keyword evidence="9" id="KW-0676">Redox-active center</keyword>
<evidence type="ECO:0000256" key="2">
    <source>
        <dbReference type="ARBA" id="ARBA00006214"/>
    </source>
</evidence>
<dbReference type="PANTHER" id="PTHR34573:SF1">
    <property type="entry name" value="VITAMIN K EPOXIDE REDUCTASE DOMAIN-CONTAINING PROTEIN"/>
    <property type="match status" value="1"/>
</dbReference>
<evidence type="ECO:0000256" key="9">
    <source>
        <dbReference type="ARBA" id="ARBA00023284"/>
    </source>
</evidence>
<dbReference type="SMART" id="SM00756">
    <property type="entry name" value="VKc"/>
    <property type="match status" value="1"/>
</dbReference>
<evidence type="ECO:0000313" key="13">
    <source>
        <dbReference type="Proteomes" id="UP000176444"/>
    </source>
</evidence>
<dbReference type="InterPro" id="IPR044698">
    <property type="entry name" value="VKOR/LTO1"/>
</dbReference>
<evidence type="ECO:0000256" key="3">
    <source>
        <dbReference type="ARBA" id="ARBA00022692"/>
    </source>
</evidence>
<dbReference type="CDD" id="cd12916">
    <property type="entry name" value="VKOR_1"/>
    <property type="match status" value="1"/>
</dbReference>
<organism evidence="12 13">
    <name type="scientific">candidate division WWE3 bacterium RIFCSPHIGHO2_01_FULL_35_17</name>
    <dbReference type="NCBI Taxonomy" id="1802614"/>
    <lineage>
        <taxon>Bacteria</taxon>
        <taxon>Katanobacteria</taxon>
    </lineage>
</organism>
<dbReference type="AlphaFoldDB" id="A0A1F4UP51"/>
<keyword evidence="6" id="KW-0560">Oxidoreductase</keyword>
<name>A0A1F4UP51_UNCKA</name>
<dbReference type="EMBL" id="MEUX01000030">
    <property type="protein sequence ID" value="OGC46755.1"/>
    <property type="molecule type" value="Genomic_DNA"/>
</dbReference>
<feature type="transmembrane region" description="Helical" evidence="10">
    <location>
        <begin position="86"/>
        <end position="106"/>
    </location>
</feature>
<evidence type="ECO:0000256" key="5">
    <source>
        <dbReference type="ARBA" id="ARBA00022989"/>
    </source>
</evidence>
<protein>
    <recommendedName>
        <fullName evidence="11">Vitamin K epoxide reductase domain-containing protein</fullName>
    </recommendedName>
</protein>
<keyword evidence="3 10" id="KW-0812">Transmembrane</keyword>
<reference evidence="12 13" key="1">
    <citation type="journal article" date="2016" name="Nat. Commun.">
        <title>Thousands of microbial genomes shed light on interconnected biogeochemical processes in an aquifer system.</title>
        <authorList>
            <person name="Anantharaman K."/>
            <person name="Brown C.T."/>
            <person name="Hug L.A."/>
            <person name="Sharon I."/>
            <person name="Castelle C.J."/>
            <person name="Probst A.J."/>
            <person name="Thomas B.C."/>
            <person name="Singh A."/>
            <person name="Wilkins M.J."/>
            <person name="Karaoz U."/>
            <person name="Brodie E.L."/>
            <person name="Williams K.H."/>
            <person name="Hubbard S.S."/>
            <person name="Banfield J.F."/>
        </authorList>
    </citation>
    <scope>NUCLEOTIDE SEQUENCE [LARGE SCALE GENOMIC DNA]</scope>
</reference>
<evidence type="ECO:0000256" key="1">
    <source>
        <dbReference type="ARBA" id="ARBA00004141"/>
    </source>
</evidence>
<evidence type="ECO:0000313" key="12">
    <source>
        <dbReference type="EMBL" id="OGC46755.1"/>
    </source>
</evidence>
<dbReference type="PANTHER" id="PTHR34573">
    <property type="entry name" value="VKC DOMAIN-CONTAINING PROTEIN"/>
    <property type="match status" value="1"/>
</dbReference>
<comment type="caution">
    <text evidence="12">The sequence shown here is derived from an EMBL/GenBank/DDBJ whole genome shotgun (WGS) entry which is preliminary data.</text>
</comment>